<proteinExistence type="inferred from homology"/>
<evidence type="ECO:0000256" key="5">
    <source>
        <dbReference type="ARBA" id="ARBA00023277"/>
    </source>
</evidence>
<dbReference type="EMBL" id="VHSG01000036">
    <property type="protein sequence ID" value="TQV67273.1"/>
    <property type="molecule type" value="Genomic_DNA"/>
</dbReference>
<evidence type="ECO:0000256" key="4">
    <source>
        <dbReference type="ARBA" id="ARBA00022801"/>
    </source>
</evidence>
<keyword evidence="2" id="KW-0624">Polysaccharide degradation</keyword>
<dbReference type="InterPro" id="IPR008979">
    <property type="entry name" value="Galactose-bd-like_sf"/>
</dbReference>
<evidence type="ECO:0000256" key="3">
    <source>
        <dbReference type="ARBA" id="ARBA00022729"/>
    </source>
</evidence>
<dbReference type="InterPro" id="IPR006584">
    <property type="entry name" value="Cellulose-bd_IV"/>
</dbReference>
<dbReference type="Pfam" id="PF04616">
    <property type="entry name" value="Glyco_hydro_43"/>
    <property type="match status" value="1"/>
</dbReference>
<dbReference type="Gene3D" id="2.115.10.20">
    <property type="entry name" value="Glycosyl hydrolase domain, family 43"/>
    <property type="match status" value="1"/>
</dbReference>
<dbReference type="Pfam" id="PF03422">
    <property type="entry name" value="CBM_6"/>
    <property type="match status" value="1"/>
</dbReference>
<dbReference type="Proteomes" id="UP000319732">
    <property type="component" value="Unassembled WGS sequence"/>
</dbReference>
<keyword evidence="4 8" id="KW-0378">Hydrolase</keyword>
<evidence type="ECO:0000313" key="12">
    <source>
        <dbReference type="Proteomes" id="UP000319732"/>
    </source>
</evidence>
<accession>A0A545SQL9</accession>
<dbReference type="CDD" id="cd04084">
    <property type="entry name" value="CBM6_xylanase-like"/>
    <property type="match status" value="1"/>
</dbReference>
<dbReference type="SUPFAM" id="SSF49785">
    <property type="entry name" value="Galactose-binding domain-like"/>
    <property type="match status" value="1"/>
</dbReference>
<evidence type="ECO:0000256" key="9">
    <source>
        <dbReference type="SAM" id="SignalP"/>
    </source>
</evidence>
<dbReference type="InterPro" id="IPR023296">
    <property type="entry name" value="Glyco_hydro_beta-prop_sf"/>
</dbReference>
<dbReference type="AlphaFoldDB" id="A0A545SQL9"/>
<dbReference type="SMART" id="SM00606">
    <property type="entry name" value="CBD_IV"/>
    <property type="match status" value="1"/>
</dbReference>
<keyword evidence="3 9" id="KW-0732">Signal</keyword>
<keyword evidence="6 8" id="KW-0326">Glycosidase</keyword>
<dbReference type="CDD" id="cd08990">
    <property type="entry name" value="GH43_AXH_like"/>
    <property type="match status" value="1"/>
</dbReference>
<dbReference type="PANTHER" id="PTHR43772:SF2">
    <property type="entry name" value="PUTATIVE (AFU_ORTHOLOGUE AFUA_2G04480)-RELATED"/>
    <property type="match status" value="1"/>
</dbReference>
<dbReference type="PROSITE" id="PS51175">
    <property type="entry name" value="CBM6"/>
    <property type="match status" value="1"/>
</dbReference>
<sequence length="458" mass="52051">MTKAIFLFLLAAVVGLFTSSVTADNPLVTHMYTADPTARVFNGRLYIFPSTDITCKEGFGNNGFRMPSYNVFSSQDLNRWTDHGLIVDQSEVPWGVKDGFGMWAPDVIEKGGKYYFYFPNIPTDKSAFRRIGVATADRPEGPYTVMETYVEGIKGIDPNIFIDDDKQAYIYWGGGEELFGARLKDNMLELASKPQVIEKLPAKYKEGPFVFKRDNIYYFTFPHAPDGSEELAYATGTSPLGPFEYQGLFMERWRDGQWTNHHSIVEYKNQWYVFYHHHQISKNQHLRSMRADYLFFDSAGRIQRVEPTLRGIGVARATSKIQIDRYSRLSDKHVKVSRRNDNDLPAAWIVDRVQSGGWVNYDRVDFAAGEANALEVSVASKTLGGTLELRLSGSEGELLAEVPIDDTGDWDNWRLFSAPLKRQVTGVKNLSFLFKGPKNTALFSVDWVRFKRVDAEAH</sequence>
<dbReference type="OrthoDB" id="9760116at2"/>
<dbReference type="GO" id="GO:0030246">
    <property type="term" value="F:carbohydrate binding"/>
    <property type="evidence" value="ECO:0007669"/>
    <property type="project" value="InterPro"/>
</dbReference>
<comment type="similarity">
    <text evidence="1 8">Belongs to the glycosyl hydrolase 43 family.</text>
</comment>
<protein>
    <submittedName>
        <fullName evidence="11">Family 43 glycosylhydrolase</fullName>
    </submittedName>
</protein>
<evidence type="ECO:0000256" key="6">
    <source>
        <dbReference type="ARBA" id="ARBA00023295"/>
    </source>
</evidence>
<evidence type="ECO:0000256" key="7">
    <source>
        <dbReference type="PIRSR" id="PIRSR606710-2"/>
    </source>
</evidence>
<evidence type="ECO:0000256" key="1">
    <source>
        <dbReference type="ARBA" id="ARBA00009865"/>
    </source>
</evidence>
<gene>
    <name evidence="11" type="ORF">FKG94_25890</name>
</gene>
<reference evidence="11 12" key="1">
    <citation type="submission" date="2019-06" db="EMBL/GenBank/DDBJ databases">
        <title>Whole genome sequence for Cellvibrionaceae sp. R142.</title>
        <authorList>
            <person name="Wang G."/>
        </authorList>
    </citation>
    <scope>NUCLEOTIDE SEQUENCE [LARGE SCALE GENOMIC DNA]</scope>
    <source>
        <strain evidence="11 12">R142</strain>
    </source>
</reference>
<evidence type="ECO:0000256" key="2">
    <source>
        <dbReference type="ARBA" id="ARBA00022651"/>
    </source>
</evidence>
<dbReference type="GO" id="GO:0004553">
    <property type="term" value="F:hydrolase activity, hydrolyzing O-glycosyl compounds"/>
    <property type="evidence" value="ECO:0007669"/>
    <property type="project" value="InterPro"/>
</dbReference>
<keyword evidence="12" id="KW-1185">Reference proteome</keyword>
<keyword evidence="5" id="KW-0119">Carbohydrate metabolism</keyword>
<dbReference type="Gene3D" id="2.60.120.260">
    <property type="entry name" value="Galactose-binding domain-like"/>
    <property type="match status" value="1"/>
</dbReference>
<comment type="caution">
    <text evidence="11">The sequence shown here is derived from an EMBL/GenBank/DDBJ whole genome shotgun (WGS) entry which is preliminary data.</text>
</comment>
<feature type="chain" id="PRO_5022209007" evidence="9">
    <location>
        <begin position="24"/>
        <end position="458"/>
    </location>
</feature>
<dbReference type="SUPFAM" id="SSF75005">
    <property type="entry name" value="Arabinanase/levansucrase/invertase"/>
    <property type="match status" value="1"/>
</dbReference>
<dbReference type="InterPro" id="IPR006710">
    <property type="entry name" value="Glyco_hydro_43"/>
</dbReference>
<feature type="site" description="Important for catalytic activity, responsible for pKa modulation of the active site Glu and correct orientation of both the proton donor and substrate" evidence="7">
    <location>
        <position position="157"/>
    </location>
</feature>
<evidence type="ECO:0000259" key="10">
    <source>
        <dbReference type="PROSITE" id="PS51175"/>
    </source>
</evidence>
<name>A0A545SQL9_9GAMM</name>
<dbReference type="InterPro" id="IPR052176">
    <property type="entry name" value="Glycosyl_Hydrlase_43_Enz"/>
</dbReference>
<dbReference type="InterPro" id="IPR005084">
    <property type="entry name" value="CBM6"/>
</dbReference>
<feature type="signal peptide" evidence="9">
    <location>
        <begin position="1"/>
        <end position="23"/>
    </location>
</feature>
<keyword evidence="2" id="KW-0858">Xylan degradation</keyword>
<evidence type="ECO:0000313" key="11">
    <source>
        <dbReference type="EMBL" id="TQV67273.1"/>
    </source>
</evidence>
<dbReference type="GO" id="GO:0045493">
    <property type="term" value="P:xylan catabolic process"/>
    <property type="evidence" value="ECO:0007669"/>
    <property type="project" value="UniProtKB-KW"/>
</dbReference>
<feature type="domain" description="CBM6" evidence="10">
    <location>
        <begin position="319"/>
        <end position="451"/>
    </location>
</feature>
<dbReference type="PANTHER" id="PTHR43772">
    <property type="entry name" value="ENDO-1,4-BETA-XYLANASE"/>
    <property type="match status" value="1"/>
</dbReference>
<evidence type="ECO:0000256" key="8">
    <source>
        <dbReference type="RuleBase" id="RU361187"/>
    </source>
</evidence>
<organism evidence="11 12">
    <name type="scientific">Exilibacterium tricleocarpae</name>
    <dbReference type="NCBI Taxonomy" id="2591008"/>
    <lineage>
        <taxon>Bacteria</taxon>
        <taxon>Pseudomonadati</taxon>
        <taxon>Pseudomonadota</taxon>
        <taxon>Gammaproteobacteria</taxon>
        <taxon>Cellvibrionales</taxon>
        <taxon>Cellvibrionaceae</taxon>
        <taxon>Exilibacterium</taxon>
    </lineage>
</organism>